<sequence>MSVTWTQEKILALAPDASSAKNGKALAIQHKWLSLSCNQQAIWGECQGSGKTPYQTRIDLTEPAFKCTCPSRKLPCKHALGLFLIFVTEKAAFTESPAPVWVSEWLNARQEKTKKIETTPKPVDTTAQSKRAEQRYSKVVAGMQDLELWLKDVVSQGLVVAQAQPYSFWDTVAARLIDAQAPGVARLVRQMGSIAYSGLGWQDRLLGQLGRVYLLVEGFKRLDTLPTDVQADIRTQIGWTQSQEELLTKLGVRDNWLILGQRMEEEEKLRSLRTWLWGQKTQQAALILNFAYGSQPLDVTLIPGTTIDAELVFFQSAYPLRAIVKTRYTEPVHMDVMPGYAGVPQMMQAYAKALSSNPWIEQFPVSLSSVIPICNQDGSVCNLRDIDGYLLPMGDPSRQVWQLLAESGGHSVDVFGEWNGDRATALSVWGDNNLVLL</sequence>
<reference evidence="3" key="1">
    <citation type="submission" date="2021-05" db="EMBL/GenBank/DDBJ databases">
        <authorList>
            <person name="Pietrasiak N."/>
            <person name="Ward R."/>
            <person name="Stajich J.E."/>
            <person name="Kurbessoian T."/>
        </authorList>
    </citation>
    <scope>NUCLEOTIDE SEQUENCE</scope>
    <source>
        <strain evidence="3">GSE-NOS-MK-12-04C</strain>
    </source>
</reference>
<feature type="domain" description="SWIM-type" evidence="2">
    <location>
        <begin position="54"/>
        <end position="87"/>
    </location>
</feature>
<keyword evidence="1" id="KW-0479">Metal-binding</keyword>
<accession>A0A951UW78</accession>
<dbReference type="InterPro" id="IPR007527">
    <property type="entry name" value="Znf_SWIM"/>
</dbReference>
<keyword evidence="1" id="KW-0863">Zinc-finger</keyword>
<dbReference type="Pfam" id="PF04434">
    <property type="entry name" value="SWIM"/>
    <property type="match status" value="1"/>
</dbReference>
<comment type="caution">
    <text evidence="3">The sequence shown here is derived from an EMBL/GenBank/DDBJ whole genome shotgun (WGS) entry which is preliminary data.</text>
</comment>
<dbReference type="EMBL" id="JAHHGZ010000071">
    <property type="protein sequence ID" value="MBW4672298.1"/>
    <property type="molecule type" value="Genomic_DNA"/>
</dbReference>
<organism evidence="3 4">
    <name type="scientific">Cyanomargarita calcarea GSE-NOS-MK-12-04C</name>
    <dbReference type="NCBI Taxonomy" id="2839659"/>
    <lineage>
        <taxon>Bacteria</taxon>
        <taxon>Bacillati</taxon>
        <taxon>Cyanobacteriota</taxon>
        <taxon>Cyanophyceae</taxon>
        <taxon>Nostocales</taxon>
        <taxon>Cyanomargaritaceae</taxon>
        <taxon>Cyanomargarita</taxon>
    </lineage>
</organism>
<proteinExistence type="predicted"/>
<protein>
    <submittedName>
        <fullName evidence="3">SWIM zinc finger domain-containing protein</fullName>
    </submittedName>
</protein>
<dbReference type="GO" id="GO:0008270">
    <property type="term" value="F:zinc ion binding"/>
    <property type="evidence" value="ECO:0007669"/>
    <property type="project" value="UniProtKB-KW"/>
</dbReference>
<evidence type="ECO:0000313" key="4">
    <source>
        <dbReference type="Proteomes" id="UP000729701"/>
    </source>
</evidence>
<dbReference type="PROSITE" id="PS50966">
    <property type="entry name" value="ZF_SWIM"/>
    <property type="match status" value="1"/>
</dbReference>
<evidence type="ECO:0000256" key="1">
    <source>
        <dbReference type="PROSITE-ProRule" id="PRU00325"/>
    </source>
</evidence>
<dbReference type="Proteomes" id="UP000729701">
    <property type="component" value="Unassembled WGS sequence"/>
</dbReference>
<evidence type="ECO:0000259" key="2">
    <source>
        <dbReference type="PROSITE" id="PS50966"/>
    </source>
</evidence>
<keyword evidence="1" id="KW-0862">Zinc</keyword>
<reference evidence="3" key="2">
    <citation type="journal article" date="2022" name="Microbiol. Resour. Announc.">
        <title>Metagenome Sequencing to Explore Phylogenomics of Terrestrial Cyanobacteria.</title>
        <authorList>
            <person name="Ward R.D."/>
            <person name="Stajich J.E."/>
            <person name="Johansen J.R."/>
            <person name="Huntemann M."/>
            <person name="Clum A."/>
            <person name="Foster B."/>
            <person name="Foster B."/>
            <person name="Roux S."/>
            <person name="Palaniappan K."/>
            <person name="Varghese N."/>
            <person name="Mukherjee S."/>
            <person name="Reddy T.B.K."/>
            <person name="Daum C."/>
            <person name="Copeland A."/>
            <person name="Chen I.A."/>
            <person name="Ivanova N.N."/>
            <person name="Kyrpides N.C."/>
            <person name="Shapiro N."/>
            <person name="Eloe-Fadrosh E.A."/>
            <person name="Pietrasiak N."/>
        </authorList>
    </citation>
    <scope>NUCLEOTIDE SEQUENCE</scope>
    <source>
        <strain evidence="3">GSE-NOS-MK-12-04C</strain>
    </source>
</reference>
<evidence type="ECO:0000313" key="3">
    <source>
        <dbReference type="EMBL" id="MBW4672298.1"/>
    </source>
</evidence>
<name>A0A951UW78_9CYAN</name>
<dbReference type="AlphaFoldDB" id="A0A951UW78"/>
<gene>
    <name evidence="3" type="ORF">KME60_34005</name>
</gene>